<sequence length="506" mass="53842">MTVPHPQTLAGIVVGHARDRAGCRAVSAPAGAQTYAEFARDVARIADRLHAAGLRRGDRMAVLAHNDLAYVQLVYAASWAGIVLVGLNWRLTAGELRAVLEDCDPSLLFTDRELASESDPQCPVVRLDGPDGSGFEHWYAAGDSGYAPDADQSDDSLVLLAYTTGTTGEPKGIQLVERNLREMAQQAAAAWALHPEMRYMVSLPMFRMSGMSSVTCCVHLGGEVVIPSGSSVAAIADAVEDRGVTHTSMVPTLLAGLVAENAAATFDLSSLEVIIYGSAPSSSSLIEAAMEMLPQTGFSQGYGLTETCAGVAVAPVLRSGEVDRHPGSVGRLHPSCECRIVDVSTGRDVGTGEDGEIWLRTPQLTTGYWNKPAETAAAISADGWFRTGDIGMVDNDGFLYVHDRLKNMIIVGGENIYSVEVENAIGAHPAVLEAAVVGVPHPHWGETVKAVVVLRHDQQIDETELLGWLEGRLAGYKRPRIVEFVDDLPKAGSGEILKRALGHGMG</sequence>
<reference evidence="7 8" key="1">
    <citation type="submission" date="2020-01" db="EMBL/GenBank/DDBJ databases">
        <title>Genetics and antimicrobial susceptibilities of Nocardia species isolated from the soil; a comparison with species isolated from humans.</title>
        <authorList>
            <person name="Carrasco G."/>
            <person name="Monzon S."/>
            <person name="Sansegundo M."/>
            <person name="Garcia E."/>
            <person name="Garrido N."/>
            <person name="Medina M.J."/>
            <person name="Villalon P."/>
            <person name="Ramirez-Arocha A.C."/>
            <person name="Jimenez P."/>
            <person name="Cuesta I."/>
            <person name="Valdezate S."/>
        </authorList>
    </citation>
    <scope>NUCLEOTIDE SEQUENCE [LARGE SCALE GENOMIC DNA]</scope>
    <source>
        <strain evidence="5 7">CNM20110639</strain>
        <strain evidence="6 8">CNM20110649</strain>
    </source>
</reference>
<evidence type="ECO:0000313" key="6">
    <source>
        <dbReference type="EMBL" id="NEW57832.1"/>
    </source>
</evidence>
<dbReference type="EMBL" id="JAAGUX010000038">
    <property type="protein sequence ID" value="NEW57832.1"/>
    <property type="molecule type" value="Genomic_DNA"/>
</dbReference>
<proteinExistence type="inferred from homology"/>
<evidence type="ECO:0000259" key="3">
    <source>
        <dbReference type="Pfam" id="PF00501"/>
    </source>
</evidence>
<dbReference type="InterPro" id="IPR042099">
    <property type="entry name" value="ANL_N_sf"/>
</dbReference>
<dbReference type="AlphaFoldDB" id="A0A6P1D918"/>
<evidence type="ECO:0000256" key="2">
    <source>
        <dbReference type="ARBA" id="ARBA00022598"/>
    </source>
</evidence>
<name>A0A6P1D918_9NOCA</name>
<evidence type="ECO:0000259" key="4">
    <source>
        <dbReference type="Pfam" id="PF13193"/>
    </source>
</evidence>
<keyword evidence="8" id="KW-1185">Reference proteome</keyword>
<dbReference type="SUPFAM" id="SSF56801">
    <property type="entry name" value="Acetyl-CoA synthetase-like"/>
    <property type="match status" value="1"/>
</dbReference>
<dbReference type="RefSeq" id="WP_163824229.1">
    <property type="nucleotide sequence ID" value="NZ_JAAGUX010000038.1"/>
</dbReference>
<comment type="caution">
    <text evidence="5">The sequence shown here is derived from an EMBL/GenBank/DDBJ whole genome shotgun (WGS) entry which is preliminary data.</text>
</comment>
<evidence type="ECO:0000256" key="1">
    <source>
        <dbReference type="ARBA" id="ARBA00006432"/>
    </source>
</evidence>
<keyword evidence="2 5" id="KW-0436">Ligase</keyword>
<dbReference type="Proteomes" id="UP000470876">
    <property type="component" value="Unassembled WGS sequence"/>
</dbReference>
<dbReference type="EMBL" id="JAAGUZ010000021">
    <property type="protein sequence ID" value="NEW44752.1"/>
    <property type="molecule type" value="Genomic_DNA"/>
</dbReference>
<dbReference type="PROSITE" id="PS00455">
    <property type="entry name" value="AMP_BINDING"/>
    <property type="match status" value="1"/>
</dbReference>
<evidence type="ECO:0000313" key="7">
    <source>
        <dbReference type="Proteomes" id="UP000468928"/>
    </source>
</evidence>
<dbReference type="InterPro" id="IPR000873">
    <property type="entry name" value="AMP-dep_synth/lig_dom"/>
</dbReference>
<dbReference type="PANTHER" id="PTHR24096:SF267">
    <property type="entry name" value="MALONATE--COA LIGASE ACSF3, MITOCHONDRIAL"/>
    <property type="match status" value="1"/>
</dbReference>
<dbReference type="InterPro" id="IPR025110">
    <property type="entry name" value="AMP-bd_C"/>
</dbReference>
<dbReference type="Pfam" id="PF13193">
    <property type="entry name" value="AMP-binding_C"/>
    <property type="match status" value="1"/>
</dbReference>
<gene>
    <name evidence="5" type="ORF">GV789_09850</name>
    <name evidence="6" type="ORF">GV794_19540</name>
</gene>
<dbReference type="Gene3D" id="3.40.50.12780">
    <property type="entry name" value="N-terminal domain of ligase-like"/>
    <property type="match status" value="1"/>
</dbReference>
<dbReference type="Gene3D" id="3.30.300.30">
    <property type="match status" value="1"/>
</dbReference>
<dbReference type="Proteomes" id="UP000468928">
    <property type="component" value="Unassembled WGS sequence"/>
</dbReference>
<comment type="similarity">
    <text evidence="1">Belongs to the ATP-dependent AMP-binding enzyme family.</text>
</comment>
<organism evidence="5 7">
    <name type="scientific">Nocardia cyriacigeorgica</name>
    <dbReference type="NCBI Taxonomy" id="135487"/>
    <lineage>
        <taxon>Bacteria</taxon>
        <taxon>Bacillati</taxon>
        <taxon>Actinomycetota</taxon>
        <taxon>Actinomycetes</taxon>
        <taxon>Mycobacteriales</taxon>
        <taxon>Nocardiaceae</taxon>
        <taxon>Nocardia</taxon>
    </lineage>
</organism>
<dbReference type="InterPro" id="IPR020845">
    <property type="entry name" value="AMP-binding_CS"/>
</dbReference>
<feature type="domain" description="AMP-binding enzyme C-terminal" evidence="4">
    <location>
        <begin position="420"/>
        <end position="494"/>
    </location>
</feature>
<dbReference type="Pfam" id="PF00501">
    <property type="entry name" value="AMP-binding"/>
    <property type="match status" value="1"/>
</dbReference>
<evidence type="ECO:0000313" key="5">
    <source>
        <dbReference type="EMBL" id="NEW44752.1"/>
    </source>
</evidence>
<evidence type="ECO:0000313" key="8">
    <source>
        <dbReference type="Proteomes" id="UP000470876"/>
    </source>
</evidence>
<dbReference type="PANTHER" id="PTHR24096">
    <property type="entry name" value="LONG-CHAIN-FATTY-ACID--COA LIGASE"/>
    <property type="match status" value="1"/>
</dbReference>
<accession>A0A6P1D918</accession>
<protein>
    <submittedName>
        <fullName evidence="5">Long-chain fatty acid--CoA ligase</fullName>
    </submittedName>
</protein>
<dbReference type="GO" id="GO:0016405">
    <property type="term" value="F:CoA-ligase activity"/>
    <property type="evidence" value="ECO:0007669"/>
    <property type="project" value="TreeGrafter"/>
</dbReference>
<dbReference type="FunFam" id="3.30.300.30:FF:000008">
    <property type="entry name" value="2,3-dihydroxybenzoate-AMP ligase"/>
    <property type="match status" value="1"/>
</dbReference>
<feature type="domain" description="AMP-dependent synthetase/ligase" evidence="3">
    <location>
        <begin position="23"/>
        <end position="369"/>
    </location>
</feature>
<dbReference type="InterPro" id="IPR045851">
    <property type="entry name" value="AMP-bd_C_sf"/>
</dbReference>